<dbReference type="Proteomes" id="UP000095023">
    <property type="component" value="Unassembled WGS sequence"/>
</dbReference>
<evidence type="ECO:0000256" key="4">
    <source>
        <dbReference type="ARBA" id="ARBA00022691"/>
    </source>
</evidence>
<proteinExistence type="inferred from homology"/>
<reference evidence="9" key="1">
    <citation type="submission" date="2016-02" db="EMBL/GenBank/DDBJ databases">
        <title>Comparative genomics of biotechnologically important yeasts.</title>
        <authorList>
            <consortium name="DOE Joint Genome Institute"/>
            <person name="Riley R."/>
            <person name="Haridas S."/>
            <person name="Wolfe K.H."/>
            <person name="Lopes M.R."/>
            <person name="Hittinger C.T."/>
            <person name="Goker M."/>
            <person name="Salamov A."/>
            <person name="Wisecaver J."/>
            <person name="Long T.M."/>
            <person name="Aerts A.L."/>
            <person name="Barry K."/>
            <person name="Choi C."/>
            <person name="Clum A."/>
            <person name="Coughlan A.Y."/>
            <person name="Deshpande S."/>
            <person name="Douglass A.P."/>
            <person name="Hanson S.J."/>
            <person name="Klenk H.-P."/>
            <person name="Labutti K."/>
            <person name="Lapidus A."/>
            <person name="Lindquist E."/>
            <person name="Lipzen A."/>
            <person name="Meier-Kolthoff J.P."/>
            <person name="Ohm R.A."/>
            <person name="Otillar R.P."/>
            <person name="Pangilinan J."/>
            <person name="Peng Y."/>
            <person name="Rokas A."/>
            <person name="Rosa C.A."/>
            <person name="Scheuner C."/>
            <person name="Sibirny A.A."/>
            <person name="Slot J.C."/>
            <person name="Stielow J.B."/>
            <person name="Sun H."/>
            <person name="Kurtzman C.P."/>
            <person name="Blackwell M."/>
            <person name="Jeffries T.W."/>
            <person name="Grigoriev I.V."/>
        </authorList>
    </citation>
    <scope>NUCLEOTIDE SEQUENCE [LARGE SCALE GENOMIC DNA]</scope>
    <source>
        <strain evidence="9">NRRL Y-17796</strain>
    </source>
</reference>
<dbReference type="SUPFAM" id="SSF53335">
    <property type="entry name" value="S-adenosyl-L-methionine-dependent methyltransferases"/>
    <property type="match status" value="1"/>
</dbReference>
<dbReference type="InterPro" id="IPR029063">
    <property type="entry name" value="SAM-dependent_MTases_sf"/>
</dbReference>
<keyword evidence="9" id="KW-1185">Reference proteome</keyword>
<dbReference type="EMBL" id="KV453842">
    <property type="protein sequence ID" value="ODV90256.1"/>
    <property type="molecule type" value="Genomic_DNA"/>
</dbReference>
<dbReference type="AlphaFoldDB" id="A0A1E4TES9"/>
<feature type="domain" description="RMT2" evidence="7">
    <location>
        <begin position="134"/>
        <end position="349"/>
    </location>
</feature>
<dbReference type="Gene3D" id="3.40.50.150">
    <property type="entry name" value="Vaccinia Virus protein VP39"/>
    <property type="match status" value="1"/>
</dbReference>
<evidence type="ECO:0000256" key="6">
    <source>
        <dbReference type="PIRNR" id="PIRNR038148"/>
    </source>
</evidence>
<comment type="subunit">
    <text evidence="6">Monomer.</text>
</comment>
<dbReference type="InterPro" id="IPR051038">
    <property type="entry name" value="RMT2/GAMT_Mtase"/>
</dbReference>
<keyword evidence="2 6" id="KW-0489">Methyltransferase</keyword>
<protein>
    <recommendedName>
        <fullName evidence="6">Arginine N-methyltransferase 2</fullName>
        <ecNumber evidence="6">2.1.1.-</ecNumber>
    </recommendedName>
</protein>
<dbReference type="GO" id="GO:0005634">
    <property type="term" value="C:nucleus"/>
    <property type="evidence" value="ECO:0007669"/>
    <property type="project" value="UniProtKB-SubCell"/>
</dbReference>
<keyword evidence="1 6" id="KW-0963">Cytoplasm</keyword>
<comment type="subcellular location">
    <subcellularLocation>
        <location evidence="6">Cytoplasm</location>
    </subcellularLocation>
    <subcellularLocation>
        <location evidence="6">Nucleus</location>
    </subcellularLocation>
</comment>
<accession>A0A1E4TES9</accession>
<dbReference type="EC" id="2.1.1.-" evidence="6"/>
<evidence type="ECO:0000259" key="7">
    <source>
        <dbReference type="PROSITE" id="PS51559"/>
    </source>
</evidence>
<evidence type="ECO:0000256" key="3">
    <source>
        <dbReference type="ARBA" id="ARBA00022679"/>
    </source>
</evidence>
<gene>
    <name evidence="8" type="ORF">CANCADRAFT_31270</name>
</gene>
<keyword evidence="3 6" id="KW-0808">Transferase</keyword>
<dbReference type="PANTHER" id="PTHR32379:SF1">
    <property type="entry name" value="GUANIDINOACETATE N-METHYLTRANSFERASE"/>
    <property type="match status" value="1"/>
</dbReference>
<comment type="similarity">
    <text evidence="6">Belongs to the class I-like SAM-binding methyltransferase superfamily. RMT2 methyltransferase family.</text>
</comment>
<dbReference type="GO" id="GO:0019702">
    <property type="term" value="F:protein arginine N5-methyltransferase activity"/>
    <property type="evidence" value="ECO:0007669"/>
    <property type="project" value="EnsemblFungi"/>
</dbReference>
<keyword evidence="5 6" id="KW-0539">Nucleus</keyword>
<dbReference type="PIRSF" id="PIRSF038148">
    <property type="entry name" value="Arginine_N-mtfrase-2"/>
    <property type="match status" value="1"/>
</dbReference>
<dbReference type="GO" id="GO:0032259">
    <property type="term" value="P:methylation"/>
    <property type="evidence" value="ECO:0007669"/>
    <property type="project" value="UniProtKB-KW"/>
</dbReference>
<sequence>MDPLLDICTWKKYDEKTRKKMLALLKQGIPATVSGEDEKTPLHLLVENLPVDASAEDVQGCCEMIQILFQRGGGWVHLDCNNESPGCIALRRGVARSVYDMFVNEGVRSEILLRKLGSLMAADSDSETAVEDEVAANTNKYLQDELEYREHDLITSEKDGVMMDWEDGIMKRSAEVLCSKKNGCVLNVGFGMGIIDRYIQSHKPSKHYIVEAHPQVLQRMRDEGWYEKEGVVVLEGKWQDTLPKLLEENVVFDGIYYDTFSEKYDALLEFFDTVVGLLNGDNGVFSFFNGLGADRQVCYDVYCKVVELDLAEFGLSLEYEPMEIDKQSWTHIKRSYWNVNPYMLPICHF</sequence>
<evidence type="ECO:0000313" key="9">
    <source>
        <dbReference type="Proteomes" id="UP000095023"/>
    </source>
</evidence>
<dbReference type="InterPro" id="IPR026480">
    <property type="entry name" value="RMT2_dom"/>
</dbReference>
<comment type="function">
    <text evidence="6">S-adenosyl-L-methionine-dependent protein-arginine N-methyltransferase that methylates the delta-nitrogen atom of arginine residues to form N5-methylarginine (type IV) in target proteins. Monomethylates ribosomal protein L12.</text>
</comment>
<dbReference type="InterPro" id="IPR017408">
    <property type="entry name" value="Arginine_N-MeTrfase_2"/>
</dbReference>
<dbReference type="PANTHER" id="PTHR32379">
    <property type="entry name" value="GUANIDINOACETATE N-METHYLTRANSFERASE"/>
    <property type="match status" value="1"/>
</dbReference>
<name>A0A1E4TES9_9ASCO</name>
<dbReference type="GO" id="GO:0005737">
    <property type="term" value="C:cytoplasm"/>
    <property type="evidence" value="ECO:0007669"/>
    <property type="project" value="UniProtKB-SubCell"/>
</dbReference>
<dbReference type="OrthoDB" id="19014at2759"/>
<evidence type="ECO:0000313" key="8">
    <source>
        <dbReference type="EMBL" id="ODV90256.1"/>
    </source>
</evidence>
<keyword evidence="4" id="KW-0949">S-adenosyl-L-methionine</keyword>
<evidence type="ECO:0000256" key="1">
    <source>
        <dbReference type="ARBA" id="ARBA00022490"/>
    </source>
</evidence>
<evidence type="ECO:0000256" key="5">
    <source>
        <dbReference type="ARBA" id="ARBA00023242"/>
    </source>
</evidence>
<dbReference type="PROSITE" id="PS51559">
    <property type="entry name" value="SAM_RMT2"/>
    <property type="match status" value="1"/>
</dbReference>
<organism evidence="8 9">
    <name type="scientific">Tortispora caseinolytica NRRL Y-17796</name>
    <dbReference type="NCBI Taxonomy" id="767744"/>
    <lineage>
        <taxon>Eukaryota</taxon>
        <taxon>Fungi</taxon>
        <taxon>Dikarya</taxon>
        <taxon>Ascomycota</taxon>
        <taxon>Saccharomycotina</taxon>
        <taxon>Trigonopsidomycetes</taxon>
        <taxon>Trigonopsidales</taxon>
        <taxon>Trigonopsidaceae</taxon>
        <taxon>Tortispora</taxon>
    </lineage>
</organism>
<evidence type="ECO:0000256" key="2">
    <source>
        <dbReference type="ARBA" id="ARBA00022603"/>
    </source>
</evidence>